<comment type="subcellular location">
    <subcellularLocation>
        <location evidence="1">Membrane</location>
    </subcellularLocation>
</comment>
<keyword evidence="2 5" id="KW-0812">Transmembrane</keyword>
<dbReference type="Proteomes" id="UP001162131">
    <property type="component" value="Unassembled WGS sequence"/>
</dbReference>
<dbReference type="EMBL" id="CAJZBQ010000038">
    <property type="protein sequence ID" value="CAG9325308.1"/>
    <property type="molecule type" value="Genomic_DNA"/>
</dbReference>
<keyword evidence="8" id="KW-1185">Reference proteome</keyword>
<feature type="transmembrane region" description="Helical" evidence="5">
    <location>
        <begin position="771"/>
        <end position="793"/>
    </location>
</feature>
<dbReference type="SUPFAM" id="SSF53822">
    <property type="entry name" value="Periplasmic binding protein-like I"/>
    <property type="match status" value="1"/>
</dbReference>
<dbReference type="AlphaFoldDB" id="A0AAU9JHZ6"/>
<feature type="transmembrane region" description="Helical" evidence="5">
    <location>
        <begin position="714"/>
        <end position="732"/>
    </location>
</feature>
<accession>A0AAU9JHZ6</accession>
<evidence type="ECO:0000256" key="5">
    <source>
        <dbReference type="SAM" id="Phobius"/>
    </source>
</evidence>
<feature type="transmembrane region" description="Helical" evidence="5">
    <location>
        <begin position="556"/>
        <end position="580"/>
    </location>
</feature>
<evidence type="ECO:0000256" key="3">
    <source>
        <dbReference type="ARBA" id="ARBA00022989"/>
    </source>
</evidence>
<protein>
    <recommendedName>
        <fullName evidence="6">Receptor ligand binding region domain-containing protein</fullName>
    </recommendedName>
</protein>
<dbReference type="Gene3D" id="3.40.50.2300">
    <property type="match status" value="2"/>
</dbReference>
<dbReference type="PANTHER" id="PTHR30483">
    <property type="entry name" value="LEUCINE-SPECIFIC-BINDING PROTEIN"/>
    <property type="match status" value="1"/>
</dbReference>
<feature type="transmembrane region" description="Helical" evidence="5">
    <location>
        <begin position="465"/>
        <end position="486"/>
    </location>
</feature>
<gene>
    <name evidence="7" type="ORF">BSTOLATCC_MIC38571</name>
</gene>
<feature type="transmembrane region" description="Helical" evidence="5">
    <location>
        <begin position="652"/>
        <end position="675"/>
    </location>
</feature>
<evidence type="ECO:0000256" key="4">
    <source>
        <dbReference type="ARBA" id="ARBA00023136"/>
    </source>
</evidence>
<dbReference type="CDD" id="cd06268">
    <property type="entry name" value="PBP1_ABC_transporter_LIVBP-like"/>
    <property type="match status" value="1"/>
</dbReference>
<evidence type="ECO:0000259" key="6">
    <source>
        <dbReference type="Pfam" id="PF01094"/>
    </source>
</evidence>
<keyword evidence="3 5" id="KW-1133">Transmembrane helix</keyword>
<dbReference type="PANTHER" id="PTHR30483:SF6">
    <property type="entry name" value="PERIPLASMIC BINDING PROTEIN OF ABC TRANSPORTER FOR NATURAL AMINO ACIDS"/>
    <property type="match status" value="1"/>
</dbReference>
<dbReference type="InterPro" id="IPR028082">
    <property type="entry name" value="Peripla_BP_I"/>
</dbReference>
<evidence type="ECO:0000256" key="1">
    <source>
        <dbReference type="ARBA" id="ARBA00004370"/>
    </source>
</evidence>
<evidence type="ECO:0000256" key="2">
    <source>
        <dbReference type="ARBA" id="ARBA00022692"/>
    </source>
</evidence>
<feature type="transmembrane region" description="Helical" evidence="5">
    <location>
        <begin position="744"/>
        <end position="765"/>
    </location>
</feature>
<evidence type="ECO:0000313" key="7">
    <source>
        <dbReference type="EMBL" id="CAG9325308.1"/>
    </source>
</evidence>
<dbReference type="Pfam" id="PF01094">
    <property type="entry name" value="ANF_receptor"/>
    <property type="match status" value="1"/>
</dbReference>
<feature type="transmembrane region" description="Helical" evidence="5">
    <location>
        <begin position="687"/>
        <end position="708"/>
    </location>
</feature>
<feature type="domain" description="Receptor ligand binding region" evidence="6">
    <location>
        <begin position="135"/>
        <end position="387"/>
    </location>
</feature>
<evidence type="ECO:0000313" key="8">
    <source>
        <dbReference type="Proteomes" id="UP001162131"/>
    </source>
</evidence>
<organism evidence="7 8">
    <name type="scientific">Blepharisma stoltei</name>
    <dbReference type="NCBI Taxonomy" id="1481888"/>
    <lineage>
        <taxon>Eukaryota</taxon>
        <taxon>Sar</taxon>
        <taxon>Alveolata</taxon>
        <taxon>Ciliophora</taxon>
        <taxon>Postciliodesmatophora</taxon>
        <taxon>Heterotrichea</taxon>
        <taxon>Heterotrichida</taxon>
        <taxon>Blepharismidae</taxon>
        <taxon>Blepharisma</taxon>
    </lineage>
</organism>
<sequence length="837" mass="93845">MRKAVGSIQNGNVTIFGDLIFPGQSSIIPKSTKKILQLSISAGTTNPGASASPIAVVGARGSFAVQDLINEGNDILPHFYLKIISFDCGVTVFNASFTESCFSKSIDQLGLSHISAFSSTITIGSIQIFKNLNITVPVIGATNADDSLSSIVNFPTYSRVQMAYSFICPKFSIIIKGLGWNSAAVLYQNDAWGLAAYSYIKKNSEVLGLRLVNPEKLRTIPAGLSKSGLKNYTNALQEVIDSQARLLLLIIQYPLGNYILEQLYDLGARKGDFVICAGYQDLPTLISINDTNLYKRLEIGIPMFTLVSEYWAGNVGQEALKRIRSAYYSEPSAFSCFYVDAAYLIASALDYMINRGHDYTNPEKLMATIRTTQFYGCTGRVSIEKGSNDRIVDRMIIEGVKLTSDGSTSIYTIGNFRPFSSQVISIINPIIYADGSTQKPSEYRNTNNRCPFPDKKMKTFKKGRGLLFGICFTSALIMIVITFYIWKKWWNISVEPLHQKEEISIQDAIVAASIGIEFFQYASMGPDFKLISPLLSELSGLFSLNLEDVIKLENGVFWIVVDVVYGGIGLWILLCLVILLQLDEKFPYISLFRFLKWLSDFLMPILGNLCFIPFISICLDIFQCDISIGDNFTDSILAKDCYYFCWKDEHLIYAIISFFALLFYEPLAIFCRPLWQELQPTLHVKTVPLFLMVKTVVQTSLIVLNGTVKRSFDITHGLIFIVFMAFYAVFIFKFKPYNYSRFSWWQGLSVIGIIWLALLSLPGLITNNQNLSISLFAVLLLGWGIIILVGLYIQTKKLPSMLFRKKGYDPSTLFKFAFTFGKSSKISLEKLQQTIKV</sequence>
<comment type="caution">
    <text evidence="7">The sequence shown here is derived from an EMBL/GenBank/DDBJ whole genome shotgun (WGS) entry which is preliminary data.</text>
</comment>
<feature type="transmembrane region" description="Helical" evidence="5">
    <location>
        <begin position="601"/>
        <end position="622"/>
    </location>
</feature>
<name>A0AAU9JHZ6_9CILI</name>
<dbReference type="GO" id="GO:0016020">
    <property type="term" value="C:membrane"/>
    <property type="evidence" value="ECO:0007669"/>
    <property type="project" value="UniProtKB-SubCell"/>
</dbReference>
<keyword evidence="4 5" id="KW-0472">Membrane</keyword>
<dbReference type="InterPro" id="IPR051010">
    <property type="entry name" value="BCAA_transport"/>
</dbReference>
<dbReference type="InterPro" id="IPR001828">
    <property type="entry name" value="ANF_lig-bd_rcpt"/>
</dbReference>
<reference evidence="7" key="1">
    <citation type="submission" date="2021-09" db="EMBL/GenBank/DDBJ databases">
        <authorList>
            <consortium name="AG Swart"/>
            <person name="Singh M."/>
            <person name="Singh A."/>
            <person name="Seah K."/>
            <person name="Emmerich C."/>
        </authorList>
    </citation>
    <scope>NUCLEOTIDE SEQUENCE</scope>
    <source>
        <strain evidence="7">ATCC30299</strain>
    </source>
</reference>
<proteinExistence type="predicted"/>